<keyword evidence="1" id="KW-0677">Repeat</keyword>
<sequence>MNAEASAFVGLLRACAKKKDCCRGARIHADVLKRGFLDRNSHVAEYLVALYANCGVLPKAQELLDALHIRGVVAWTALIAGYTRYGHCQHALQCYDRMQQEGIAADVVTFTCVLKACGTLGDFDKGKQIHDLISKQNLLDNDVFLGTALVDMYAKCGALVKAHLALDELPCRDVICWNALITGYAQHEQGQNALDCFEHMQQEGLFPNAVTFTCALKACGHIGDINKGEAIHDEIMKQDFLREDLSLGNALVDMYMKCGDLAKAQEVLELLPIRDVISWSALIGGYAQQGQGQEALDCFEKMQIEGLSPNSVTLTCLLKACSSIGAADKGEKIHDEIVRQGLLESSIVLGNGLVDMYAKCGALAKARQVLNDLPVRNVISWSTLIAGYADQGQGHNAISCMERMQQEGFSPNAVTFTCLLKACSSIGATEKGEEFHDDISRQGFFKNNVALGTALVDMYAKCGALAKAQRAFEELPSGDVVCWSALIAGYAQHGYGEKALHCFELMQLNGLSPDTITFSSVLNACSHSGLVGEGELIFDSMTREFGIKPNVEHVASMVALFGHAGHLDKAVEVIQKIPSLQSSPAVWLSLMGACKRWGDVNIGQWAFEQAVRPLMNPILT</sequence>
<feature type="repeat" description="PPR" evidence="2">
    <location>
        <begin position="71"/>
        <end position="105"/>
    </location>
</feature>
<organism evidence="3 4">
    <name type="scientific">Adiantum capillus-veneris</name>
    <name type="common">Maidenhair fern</name>
    <dbReference type="NCBI Taxonomy" id="13818"/>
    <lineage>
        <taxon>Eukaryota</taxon>
        <taxon>Viridiplantae</taxon>
        <taxon>Streptophyta</taxon>
        <taxon>Embryophyta</taxon>
        <taxon>Tracheophyta</taxon>
        <taxon>Polypodiopsida</taxon>
        <taxon>Polypodiidae</taxon>
        <taxon>Polypodiales</taxon>
        <taxon>Pteridineae</taxon>
        <taxon>Pteridaceae</taxon>
        <taxon>Vittarioideae</taxon>
        <taxon>Adiantum</taxon>
    </lineage>
</organism>
<dbReference type="GO" id="GO:0048731">
    <property type="term" value="P:system development"/>
    <property type="evidence" value="ECO:0007669"/>
    <property type="project" value="UniProtKB-ARBA"/>
</dbReference>
<reference evidence="3" key="1">
    <citation type="submission" date="2021-01" db="EMBL/GenBank/DDBJ databases">
        <title>Adiantum capillus-veneris genome.</title>
        <authorList>
            <person name="Fang Y."/>
            <person name="Liao Q."/>
        </authorList>
    </citation>
    <scope>NUCLEOTIDE SEQUENCE</scope>
    <source>
        <strain evidence="3">H3</strain>
        <tissue evidence="3">Leaf</tissue>
    </source>
</reference>
<dbReference type="Proteomes" id="UP000886520">
    <property type="component" value="Chromosome 17"/>
</dbReference>
<dbReference type="FunFam" id="1.25.40.10:FF:000144">
    <property type="entry name" value="Pentatricopeptide repeat-containing protein, mitochondrial"/>
    <property type="match status" value="1"/>
</dbReference>
<dbReference type="PANTHER" id="PTHR24015:SF553">
    <property type="entry name" value="DYW DOMAIN-CONTAINING PROTEIN"/>
    <property type="match status" value="1"/>
</dbReference>
<dbReference type="AlphaFoldDB" id="A0A9D4Z9V6"/>
<dbReference type="FunFam" id="1.25.40.10:FF:000158">
    <property type="entry name" value="pentatricopeptide repeat-containing protein At2g33680"/>
    <property type="match status" value="1"/>
</dbReference>
<dbReference type="GO" id="GO:0003723">
    <property type="term" value="F:RNA binding"/>
    <property type="evidence" value="ECO:0007669"/>
    <property type="project" value="InterPro"/>
</dbReference>
<gene>
    <name evidence="3" type="ORF">GOP47_0018156</name>
</gene>
<evidence type="ECO:0000313" key="4">
    <source>
        <dbReference type="Proteomes" id="UP000886520"/>
    </source>
</evidence>
<keyword evidence="4" id="KW-1185">Reference proteome</keyword>
<feature type="repeat" description="PPR" evidence="2">
    <location>
        <begin position="479"/>
        <end position="513"/>
    </location>
</feature>
<protein>
    <recommendedName>
        <fullName evidence="5">Pentatricopeptide repeat-containing protein</fullName>
    </recommendedName>
</protein>
<dbReference type="PROSITE" id="PS51375">
    <property type="entry name" value="PPR"/>
    <property type="match status" value="8"/>
</dbReference>
<feature type="repeat" description="PPR" evidence="2">
    <location>
        <begin position="412"/>
        <end position="446"/>
    </location>
</feature>
<evidence type="ECO:0008006" key="5">
    <source>
        <dbReference type="Google" id="ProtNLM"/>
    </source>
</evidence>
<dbReference type="EMBL" id="JABFUD020000017">
    <property type="protein sequence ID" value="KAI5067628.1"/>
    <property type="molecule type" value="Genomic_DNA"/>
</dbReference>
<dbReference type="InterPro" id="IPR002885">
    <property type="entry name" value="PPR_rpt"/>
</dbReference>
<dbReference type="Pfam" id="PF13041">
    <property type="entry name" value="PPR_2"/>
    <property type="match status" value="5"/>
</dbReference>
<dbReference type="GO" id="GO:0009451">
    <property type="term" value="P:RNA modification"/>
    <property type="evidence" value="ECO:0007669"/>
    <property type="project" value="InterPro"/>
</dbReference>
<dbReference type="NCBIfam" id="TIGR00756">
    <property type="entry name" value="PPR"/>
    <property type="match status" value="6"/>
</dbReference>
<dbReference type="FunFam" id="1.25.40.10:FF:000344">
    <property type="entry name" value="Pentatricopeptide repeat-containing protein"/>
    <property type="match status" value="1"/>
</dbReference>
<feature type="repeat" description="PPR" evidence="2">
    <location>
        <begin position="275"/>
        <end position="309"/>
    </location>
</feature>
<dbReference type="Gene3D" id="1.25.40.10">
    <property type="entry name" value="Tetratricopeptide repeat domain"/>
    <property type="match status" value="5"/>
</dbReference>
<dbReference type="InterPro" id="IPR046960">
    <property type="entry name" value="PPR_At4g14850-like_plant"/>
</dbReference>
<dbReference type="PANTHER" id="PTHR24015">
    <property type="entry name" value="OS07G0578800 PROTEIN-RELATED"/>
    <property type="match status" value="1"/>
</dbReference>
<dbReference type="Pfam" id="PF01535">
    <property type="entry name" value="PPR"/>
    <property type="match status" value="1"/>
</dbReference>
<dbReference type="FunFam" id="1.25.40.10:FF:000031">
    <property type="entry name" value="Pentatricopeptide repeat-containing protein mitochondrial"/>
    <property type="match status" value="1"/>
</dbReference>
<dbReference type="OrthoDB" id="185373at2759"/>
<accession>A0A9D4Z9V6</accession>
<evidence type="ECO:0000313" key="3">
    <source>
        <dbReference type="EMBL" id="KAI5067628.1"/>
    </source>
</evidence>
<dbReference type="InterPro" id="IPR011990">
    <property type="entry name" value="TPR-like_helical_dom_sf"/>
</dbReference>
<evidence type="ECO:0000256" key="1">
    <source>
        <dbReference type="ARBA" id="ARBA00022737"/>
    </source>
</evidence>
<feature type="repeat" description="PPR" evidence="2">
    <location>
        <begin position="310"/>
        <end position="344"/>
    </location>
</feature>
<proteinExistence type="predicted"/>
<comment type="caution">
    <text evidence="3">The sequence shown here is derived from an EMBL/GenBank/DDBJ whole genome shotgun (WGS) entry which is preliminary data.</text>
</comment>
<name>A0A9D4Z9V6_ADICA</name>
<feature type="repeat" description="PPR" evidence="2">
    <location>
        <begin position="173"/>
        <end position="207"/>
    </location>
</feature>
<evidence type="ECO:0000256" key="2">
    <source>
        <dbReference type="PROSITE-ProRule" id="PRU00708"/>
    </source>
</evidence>
<feature type="repeat" description="PPR" evidence="2">
    <location>
        <begin position="377"/>
        <end position="411"/>
    </location>
</feature>
<feature type="repeat" description="PPR" evidence="2">
    <location>
        <begin position="514"/>
        <end position="549"/>
    </location>
</feature>